<sequence length="175" mass="18583">MQRNNIRLLFLLPQKLRYAARDKRIGNAVESIFSQPVLLCDFLIDGVGGDVFGNRRVELRVEDGDVAGRGEIGERLEVVQRFSGDELAGLVVSAVHDAVAGEGDVGKLGDVWEGGVVDELGEDVLESGVLVGDLGVEFLVLGYGFSVARVFEGWGWGGEAGDLGFGEGFGGGVAW</sequence>
<reference evidence="1 2" key="1">
    <citation type="submission" date="2017-12" db="EMBL/GenBank/DDBJ databases">
        <title>Comparative genomics of Botrytis spp.</title>
        <authorList>
            <person name="Valero-Jimenez C.A."/>
            <person name="Tapia P."/>
            <person name="Veloso J."/>
            <person name="Silva-Moreno E."/>
            <person name="Staats M."/>
            <person name="Valdes J.H."/>
            <person name="Van Kan J.A.L."/>
        </authorList>
    </citation>
    <scope>NUCLEOTIDE SEQUENCE [LARGE SCALE GENOMIC DNA]</scope>
    <source>
        <strain evidence="1 2">MUCL435</strain>
    </source>
</reference>
<protein>
    <submittedName>
        <fullName evidence="1">Uncharacterized protein</fullName>
    </submittedName>
</protein>
<dbReference type="EMBL" id="PQXL01000167">
    <property type="protein sequence ID" value="THV50058.1"/>
    <property type="molecule type" value="Genomic_DNA"/>
</dbReference>
<dbReference type="AlphaFoldDB" id="A0A4S8QXJ2"/>
<proteinExistence type="predicted"/>
<evidence type="ECO:0000313" key="2">
    <source>
        <dbReference type="Proteomes" id="UP000308671"/>
    </source>
</evidence>
<keyword evidence="2" id="KW-1185">Reference proteome</keyword>
<organism evidence="1 2">
    <name type="scientific">Botrytis galanthina</name>
    <dbReference type="NCBI Taxonomy" id="278940"/>
    <lineage>
        <taxon>Eukaryota</taxon>
        <taxon>Fungi</taxon>
        <taxon>Dikarya</taxon>
        <taxon>Ascomycota</taxon>
        <taxon>Pezizomycotina</taxon>
        <taxon>Leotiomycetes</taxon>
        <taxon>Helotiales</taxon>
        <taxon>Sclerotiniaceae</taxon>
        <taxon>Botrytis</taxon>
    </lineage>
</organism>
<name>A0A4S8QXJ2_9HELO</name>
<gene>
    <name evidence="1" type="ORF">BGAL_0167g00220</name>
</gene>
<comment type="caution">
    <text evidence="1">The sequence shown here is derived from an EMBL/GenBank/DDBJ whole genome shotgun (WGS) entry which is preliminary data.</text>
</comment>
<evidence type="ECO:0000313" key="1">
    <source>
        <dbReference type="EMBL" id="THV50058.1"/>
    </source>
</evidence>
<accession>A0A4S8QXJ2</accession>
<dbReference type="Proteomes" id="UP000308671">
    <property type="component" value="Unassembled WGS sequence"/>
</dbReference>